<dbReference type="HOGENOM" id="CLU_777863_0_0_6"/>
<dbReference type="AlphaFoldDB" id="A0A0H2YZ07"/>
<reference evidence="2 3" key="1">
    <citation type="journal article" date="2007" name="J. Bacteriol.">
        <title>The genome sequence of avian pathogenic Escherichia coli strain O1:K1:H7 shares strong similarities with human extraintestinal pathogenic E. coli genomes.</title>
        <authorList>
            <person name="Johnson T.J."/>
            <person name="Kariyawasam S."/>
            <person name="Wannemuehler Y."/>
            <person name="Mangiamele P."/>
            <person name="Johnson S.J."/>
            <person name="Doetkott C."/>
            <person name="Skyberg J.A."/>
            <person name="Lynne A.M."/>
            <person name="Johnson J.R."/>
            <person name="Nolan L.K."/>
        </authorList>
    </citation>
    <scope>NUCLEOTIDE SEQUENCE [LARGE SCALE GENOMIC DNA]</scope>
    <source>
        <strain evidence="2">APEC O1</strain>
    </source>
</reference>
<dbReference type="EMBL" id="CP000468">
    <property type="protein sequence ID" value="ABJ00908.1"/>
    <property type="molecule type" value="Genomic_DNA"/>
</dbReference>
<keyword evidence="1" id="KW-0812">Transmembrane</keyword>
<keyword evidence="3" id="KW-1185">Reference proteome</keyword>
<dbReference type="Proteomes" id="UP000008216">
    <property type="component" value="Chromosome"/>
</dbReference>
<evidence type="ECO:0000313" key="3">
    <source>
        <dbReference type="Proteomes" id="UP000008216"/>
    </source>
</evidence>
<proteinExistence type="predicted"/>
<feature type="transmembrane region" description="Helical" evidence="1">
    <location>
        <begin position="69"/>
        <end position="92"/>
    </location>
</feature>
<protein>
    <submittedName>
        <fullName evidence="2">Uncharacterized protein</fullName>
    </submittedName>
</protein>
<name>A0A0H2YZ07_ECOK1</name>
<keyword evidence="1" id="KW-0472">Membrane</keyword>
<evidence type="ECO:0000313" key="2">
    <source>
        <dbReference type="EMBL" id="ABJ00908.1"/>
    </source>
</evidence>
<sequence length="356" mass="40417">MLRPAQRVQEGGCAIRCAGGGQHFTHFQEVGFWRTANVFYYVRRVAGNVRFQQVPYTARMSQRVIAFRIAVFIELIVPGRLIVLTFFSVVAAEQTVFESKIITHQQAGVGVMLNVFGVDFVVFDQVAQNARQERNVRTGTNRCVNIRHRSGTRKTGIDNDQGCIVVVFRFHRPAETDGMRFSSVTAHHHYDVSVFDIHPVVGHRTATKCWSKTCYRWSVSDARLVVYRQHPEGAGKFLSQHPGFVAGTGSTQHTGRKPTVYRYALLVLFNKVSVTVGFHQLRNTGECFFPANALPFVRTWRTIFRVAQTVFAVDVIQQTGPFRAQRTTAYRMIRVTFNVINRFSGVFRAITQAIHQ</sequence>
<organism evidence="2 3">
    <name type="scientific">Escherichia coli O1:K1 / APEC</name>
    <dbReference type="NCBI Taxonomy" id="405955"/>
    <lineage>
        <taxon>Bacteria</taxon>
        <taxon>Pseudomonadati</taxon>
        <taxon>Pseudomonadota</taxon>
        <taxon>Gammaproteobacteria</taxon>
        <taxon>Enterobacterales</taxon>
        <taxon>Enterobacteriaceae</taxon>
        <taxon>Escherichia</taxon>
    </lineage>
</organism>
<keyword evidence="1" id="KW-1133">Transmembrane helix</keyword>
<evidence type="ECO:0000256" key="1">
    <source>
        <dbReference type="SAM" id="Phobius"/>
    </source>
</evidence>
<accession>A0A0H2YZ07</accession>
<gene>
    <name evidence="2" type="ORF">APECO1_608</name>
</gene>
<dbReference type="KEGG" id="ecv:APECO1_608"/>